<dbReference type="GO" id="GO:0000976">
    <property type="term" value="F:transcription cis-regulatory region binding"/>
    <property type="evidence" value="ECO:0007669"/>
    <property type="project" value="TreeGrafter"/>
</dbReference>
<dbReference type="SUPFAM" id="SSF48498">
    <property type="entry name" value="Tetracyclin repressor-like, C-terminal domain"/>
    <property type="match status" value="1"/>
</dbReference>
<dbReference type="InterPro" id="IPR036271">
    <property type="entry name" value="Tet_transcr_reg_TetR-rel_C_sf"/>
</dbReference>
<evidence type="ECO:0000313" key="5">
    <source>
        <dbReference type="EMBL" id="CAB4324446.1"/>
    </source>
</evidence>
<accession>A0A6J7I6J7</accession>
<dbReference type="PRINTS" id="PR00455">
    <property type="entry name" value="HTHTETR"/>
</dbReference>
<proteinExistence type="predicted"/>
<dbReference type="Pfam" id="PF00440">
    <property type="entry name" value="TetR_N"/>
    <property type="match status" value="1"/>
</dbReference>
<evidence type="ECO:0000259" key="4">
    <source>
        <dbReference type="PROSITE" id="PS50977"/>
    </source>
</evidence>
<dbReference type="EMBL" id="CAEMXZ010000148">
    <property type="protein sequence ID" value="CAB4324446.1"/>
    <property type="molecule type" value="Genomic_DNA"/>
</dbReference>
<gene>
    <name evidence="5" type="ORF">UFOPK1392_02216</name>
    <name evidence="6" type="ORF">UFOPK3733_00392</name>
</gene>
<feature type="domain" description="HTH tetR-type" evidence="4">
    <location>
        <begin position="11"/>
        <end position="71"/>
    </location>
</feature>
<dbReference type="PROSITE" id="PS50977">
    <property type="entry name" value="HTH_TETR_2"/>
    <property type="match status" value="1"/>
</dbReference>
<dbReference type="InterPro" id="IPR009057">
    <property type="entry name" value="Homeodomain-like_sf"/>
</dbReference>
<keyword evidence="3" id="KW-0804">Transcription</keyword>
<evidence type="ECO:0000256" key="1">
    <source>
        <dbReference type="ARBA" id="ARBA00023015"/>
    </source>
</evidence>
<reference evidence="6" key="1">
    <citation type="submission" date="2020-05" db="EMBL/GenBank/DDBJ databases">
        <authorList>
            <person name="Chiriac C."/>
            <person name="Salcher M."/>
            <person name="Ghai R."/>
            <person name="Kavagutti S V."/>
        </authorList>
    </citation>
    <scope>NUCLEOTIDE SEQUENCE</scope>
</reference>
<name>A0A6J7I6J7_9ZZZZ</name>
<organism evidence="6">
    <name type="scientific">freshwater metagenome</name>
    <dbReference type="NCBI Taxonomy" id="449393"/>
    <lineage>
        <taxon>unclassified sequences</taxon>
        <taxon>metagenomes</taxon>
        <taxon>ecological metagenomes</taxon>
    </lineage>
</organism>
<dbReference type="PANTHER" id="PTHR30055">
    <property type="entry name" value="HTH-TYPE TRANSCRIPTIONAL REGULATOR RUTR"/>
    <property type="match status" value="1"/>
</dbReference>
<evidence type="ECO:0000256" key="2">
    <source>
        <dbReference type="ARBA" id="ARBA00023125"/>
    </source>
</evidence>
<dbReference type="GO" id="GO:0003700">
    <property type="term" value="F:DNA-binding transcription factor activity"/>
    <property type="evidence" value="ECO:0007669"/>
    <property type="project" value="TreeGrafter"/>
</dbReference>
<keyword evidence="2" id="KW-0238">DNA-binding</keyword>
<evidence type="ECO:0000313" key="6">
    <source>
        <dbReference type="EMBL" id="CAB4926252.1"/>
    </source>
</evidence>
<dbReference type="SUPFAM" id="SSF46689">
    <property type="entry name" value="Homeodomain-like"/>
    <property type="match status" value="1"/>
</dbReference>
<protein>
    <submittedName>
        <fullName evidence="6">Unannotated protein</fullName>
    </submittedName>
</protein>
<dbReference type="InterPro" id="IPR001647">
    <property type="entry name" value="HTH_TetR"/>
</dbReference>
<sequence length="208" mass="22931">MKPKVNPMPESEVAQRLLAAASEVIETSGEASLRVQEIVEIAGVQAPVLYRHFGNREGLVQSAHLARFIRELADEGEMFSILAGQADSKEEFRAHFDTLVHAAAHPSRRERRRTRLEVLGSAMSRPELSELISRVQASTYSKVVDTIASAQARGWVRADVEPVSFVSWASSAMLGLSAVEHYGASANPETWWIRYHSEACAAILFGQD</sequence>
<keyword evidence="1" id="KW-0805">Transcription regulation</keyword>
<dbReference type="PANTHER" id="PTHR30055:SF238">
    <property type="entry name" value="MYCOFACTOCIN BIOSYNTHESIS TRANSCRIPTIONAL REGULATOR MFTR-RELATED"/>
    <property type="match status" value="1"/>
</dbReference>
<dbReference type="EMBL" id="CAFBNC010000011">
    <property type="protein sequence ID" value="CAB4926252.1"/>
    <property type="molecule type" value="Genomic_DNA"/>
</dbReference>
<dbReference type="Gene3D" id="1.10.357.10">
    <property type="entry name" value="Tetracycline Repressor, domain 2"/>
    <property type="match status" value="1"/>
</dbReference>
<dbReference type="AlphaFoldDB" id="A0A6J7I6J7"/>
<evidence type="ECO:0000256" key="3">
    <source>
        <dbReference type="ARBA" id="ARBA00023163"/>
    </source>
</evidence>
<dbReference type="InterPro" id="IPR050109">
    <property type="entry name" value="HTH-type_TetR-like_transc_reg"/>
</dbReference>